<dbReference type="EMBL" id="VTPC01005919">
    <property type="protein sequence ID" value="KAF2895436.1"/>
    <property type="molecule type" value="Genomic_DNA"/>
</dbReference>
<organism evidence="2 3">
    <name type="scientific">Ignelater luminosus</name>
    <name type="common">Cucubano</name>
    <name type="synonym">Pyrophorus luminosus</name>
    <dbReference type="NCBI Taxonomy" id="2038154"/>
    <lineage>
        <taxon>Eukaryota</taxon>
        <taxon>Metazoa</taxon>
        <taxon>Ecdysozoa</taxon>
        <taxon>Arthropoda</taxon>
        <taxon>Hexapoda</taxon>
        <taxon>Insecta</taxon>
        <taxon>Pterygota</taxon>
        <taxon>Neoptera</taxon>
        <taxon>Endopterygota</taxon>
        <taxon>Coleoptera</taxon>
        <taxon>Polyphaga</taxon>
        <taxon>Elateriformia</taxon>
        <taxon>Elateroidea</taxon>
        <taxon>Elateridae</taxon>
        <taxon>Agrypninae</taxon>
        <taxon>Pyrophorini</taxon>
        <taxon>Ignelater</taxon>
    </lineage>
</organism>
<evidence type="ECO:0000313" key="3">
    <source>
        <dbReference type="Proteomes" id="UP000801492"/>
    </source>
</evidence>
<feature type="region of interest" description="Disordered" evidence="1">
    <location>
        <begin position="88"/>
        <end position="112"/>
    </location>
</feature>
<feature type="compositionally biased region" description="Polar residues" evidence="1">
    <location>
        <begin position="92"/>
        <end position="112"/>
    </location>
</feature>
<proteinExistence type="predicted"/>
<evidence type="ECO:0000313" key="2">
    <source>
        <dbReference type="EMBL" id="KAF2895436.1"/>
    </source>
</evidence>
<sequence>MKATLSPPANSQNEIYTYIAIPIEALQQSTDQGGQALTVAQNVILKTLPDGQQIQSITMPENIIFRVNKKINFNQTSNDVQSLIAKSETENRTSIQNTTRPTVIEHNSNSNR</sequence>
<comment type="caution">
    <text evidence="2">The sequence shown here is derived from an EMBL/GenBank/DDBJ whole genome shotgun (WGS) entry which is preliminary data.</text>
</comment>
<keyword evidence="3" id="KW-1185">Reference proteome</keyword>
<accession>A0A8K0D1J5</accession>
<reference evidence="2" key="1">
    <citation type="submission" date="2019-08" db="EMBL/GenBank/DDBJ databases">
        <title>The genome of the North American firefly Photinus pyralis.</title>
        <authorList>
            <consortium name="Photinus pyralis genome working group"/>
            <person name="Fallon T.R."/>
            <person name="Sander Lower S.E."/>
            <person name="Weng J.-K."/>
        </authorList>
    </citation>
    <scope>NUCLEOTIDE SEQUENCE</scope>
    <source>
        <strain evidence="2">TRF0915ILg1</strain>
        <tissue evidence="2">Whole body</tissue>
    </source>
</reference>
<dbReference type="Proteomes" id="UP000801492">
    <property type="component" value="Unassembled WGS sequence"/>
</dbReference>
<gene>
    <name evidence="2" type="ORF">ILUMI_10740</name>
</gene>
<dbReference type="AlphaFoldDB" id="A0A8K0D1J5"/>
<name>A0A8K0D1J5_IGNLU</name>
<protein>
    <submittedName>
        <fullName evidence="2">Uncharacterized protein</fullName>
    </submittedName>
</protein>
<evidence type="ECO:0000256" key="1">
    <source>
        <dbReference type="SAM" id="MobiDB-lite"/>
    </source>
</evidence>